<gene>
    <name evidence="1" type="ORF">M9Y10_013404</name>
</gene>
<evidence type="ECO:0008006" key="3">
    <source>
        <dbReference type="Google" id="ProtNLM"/>
    </source>
</evidence>
<proteinExistence type="predicted"/>
<reference evidence="1 2" key="1">
    <citation type="submission" date="2024-04" db="EMBL/GenBank/DDBJ databases">
        <title>Tritrichomonas musculus Genome.</title>
        <authorList>
            <person name="Alves-Ferreira E."/>
            <person name="Grigg M."/>
            <person name="Lorenzi H."/>
            <person name="Galac M."/>
        </authorList>
    </citation>
    <scope>NUCLEOTIDE SEQUENCE [LARGE SCALE GENOMIC DNA]</scope>
    <source>
        <strain evidence="1 2">EAF2021</strain>
    </source>
</reference>
<accession>A0ABR2I8G4</accession>
<dbReference type="SUPFAM" id="SSF48371">
    <property type="entry name" value="ARM repeat"/>
    <property type="match status" value="1"/>
</dbReference>
<keyword evidence="2" id="KW-1185">Reference proteome</keyword>
<comment type="caution">
    <text evidence="1">The sequence shown here is derived from an EMBL/GenBank/DDBJ whole genome shotgun (WGS) entry which is preliminary data.</text>
</comment>
<dbReference type="EMBL" id="JAPFFF010000019">
    <property type="protein sequence ID" value="KAK8858302.1"/>
    <property type="molecule type" value="Genomic_DNA"/>
</dbReference>
<name>A0ABR2I8G4_9EUKA</name>
<protein>
    <recommendedName>
        <fullName evidence="3">Importin N-terminal domain-containing protein</fullName>
    </recommendedName>
</protein>
<organism evidence="1 2">
    <name type="scientific">Tritrichomonas musculus</name>
    <dbReference type="NCBI Taxonomy" id="1915356"/>
    <lineage>
        <taxon>Eukaryota</taxon>
        <taxon>Metamonada</taxon>
        <taxon>Parabasalia</taxon>
        <taxon>Tritrichomonadida</taxon>
        <taxon>Tritrichomonadidae</taxon>
        <taxon>Tritrichomonas</taxon>
    </lineage>
</organism>
<evidence type="ECO:0000313" key="2">
    <source>
        <dbReference type="Proteomes" id="UP001470230"/>
    </source>
</evidence>
<dbReference type="Proteomes" id="UP001470230">
    <property type="component" value="Unassembled WGS sequence"/>
</dbReference>
<dbReference type="InterPro" id="IPR016024">
    <property type="entry name" value="ARM-type_fold"/>
</dbReference>
<sequence length="849" mass="97957">MDESTYQLILRASSTSDQDQIYSELQNLIENQNSIFELINILETQNTNINIQFICLILIRQIISNIFTNSSQSNYLFLLKVSEEIQQKLTRIFYSPPEASVLIPQFASLCCNLKYCLDSFYSFLKTALQNENLQLPNFYSNIQSILTEIIQDEQIYQNSFKIALEFLSYSNEKKVESILNNDFCQFIYPFLFDSKSSSEAIQILNLMHDYSVVPVLLENIEKIDQNDTIVQFIKLLNSFYSSIFSNEELFLNGLRSFNFVYEFLLKLINESEDENVCFESILFFLNLFISIVRSMNSFSLNLNQIILTHLNDFILCLFEKVGIDKNIEFYGISTISLKTILLISIIFPQETFSIIFSKFESTFSNALNFDSFHVQCSLRIFTKILSKKNNFLMNSSSLFDVLKFAFNASMNFIPFSELAVDSSYLFSKSLKIIVIIQNIRRVQEIDVNSIGCSGFERILHAYSIFDFEIKKKLSKVIWSLILIVPIPLQLFFKKIIEVFIDSKSVHEYLTNSFVLGTFIEKSFIFKPNENDEFENDLKSDFLSLINFVINSMMNNNFFFVSSIHILGATIAKCPETAPLIIHSIWPRIIEYLTAFNSNDCIVFYQFEKKLNYESISSFSWIMHFLIDLNKSSFSFKNELFQYIEPIIIQLPSFLNPSLPKVVIRSVWMYINSLLDTAIKCIKNGDQSHSINQLKLFNELSKIVKNSVLLNYTDFFNTQNCDDNDESDFVISILGVISGSIFLILNNSNFLNDFSFFSEASEIQTIISLLLHAFDENTHNNSALESVTCCICIVLIQYQGVADQIREIINVDVMEKIIQSFSLMNDNVLKESIAAGIRALLTSNSECDEN</sequence>
<evidence type="ECO:0000313" key="1">
    <source>
        <dbReference type="EMBL" id="KAK8858302.1"/>
    </source>
</evidence>